<organism evidence="1">
    <name type="scientific">Arion vulgaris</name>
    <dbReference type="NCBI Taxonomy" id="1028688"/>
    <lineage>
        <taxon>Eukaryota</taxon>
        <taxon>Metazoa</taxon>
        <taxon>Spiralia</taxon>
        <taxon>Lophotrochozoa</taxon>
        <taxon>Mollusca</taxon>
        <taxon>Gastropoda</taxon>
        <taxon>Heterobranchia</taxon>
        <taxon>Euthyneura</taxon>
        <taxon>Panpulmonata</taxon>
        <taxon>Eupulmonata</taxon>
        <taxon>Stylommatophora</taxon>
        <taxon>Helicina</taxon>
        <taxon>Arionoidea</taxon>
        <taxon>Arionidae</taxon>
        <taxon>Arion</taxon>
    </lineage>
</organism>
<name>A0A0B6YUM6_9EUPU</name>
<sequence length="55" mass="6527">MITSNFFLTHTDRDILENTCFYNRYNLMVGLIRNQKKTICVCVDDIRKHCVQSDV</sequence>
<proteinExistence type="predicted"/>
<dbReference type="AlphaFoldDB" id="A0A0B6YUM6"/>
<feature type="non-terminal residue" evidence="1">
    <location>
        <position position="55"/>
    </location>
</feature>
<protein>
    <submittedName>
        <fullName evidence="1">Uncharacterized protein</fullName>
    </submittedName>
</protein>
<reference evidence="1" key="1">
    <citation type="submission" date="2014-12" db="EMBL/GenBank/DDBJ databases">
        <title>Insight into the proteome of Arion vulgaris.</title>
        <authorList>
            <person name="Aradska J."/>
            <person name="Bulat T."/>
            <person name="Smidak R."/>
            <person name="Sarate P."/>
            <person name="Gangsoo J."/>
            <person name="Sialana F."/>
            <person name="Bilban M."/>
            <person name="Lubec G."/>
        </authorList>
    </citation>
    <scope>NUCLEOTIDE SEQUENCE</scope>
    <source>
        <tissue evidence="1">Skin</tissue>
    </source>
</reference>
<evidence type="ECO:0000313" key="1">
    <source>
        <dbReference type="EMBL" id="CEK59491.1"/>
    </source>
</evidence>
<dbReference type="EMBL" id="HACG01012626">
    <property type="protein sequence ID" value="CEK59491.1"/>
    <property type="molecule type" value="Transcribed_RNA"/>
</dbReference>
<gene>
    <name evidence="1" type="primary">ORF36497</name>
</gene>
<accession>A0A0B6YUM6</accession>